<dbReference type="Proteomes" id="UP000585474">
    <property type="component" value="Unassembled WGS sequence"/>
</dbReference>
<evidence type="ECO:0008006" key="4">
    <source>
        <dbReference type="Google" id="ProtNLM"/>
    </source>
</evidence>
<comment type="caution">
    <text evidence="2">The sequence shown here is derived from an EMBL/GenBank/DDBJ whole genome shotgun (WGS) entry which is preliminary data.</text>
</comment>
<protein>
    <recommendedName>
        <fullName evidence="4">Retrotransposon gag domain-containing protein</fullName>
    </recommendedName>
</protein>
<dbReference type="OrthoDB" id="1749434at2759"/>
<proteinExistence type="predicted"/>
<dbReference type="AlphaFoldDB" id="A0A7J0GDD6"/>
<evidence type="ECO:0000256" key="1">
    <source>
        <dbReference type="SAM" id="MobiDB-lite"/>
    </source>
</evidence>
<evidence type="ECO:0000313" key="2">
    <source>
        <dbReference type="EMBL" id="GFZ08784.1"/>
    </source>
</evidence>
<keyword evidence="3" id="KW-1185">Reference proteome</keyword>
<feature type="compositionally biased region" description="Polar residues" evidence="1">
    <location>
        <begin position="42"/>
        <end position="52"/>
    </location>
</feature>
<reference evidence="2 3" key="1">
    <citation type="submission" date="2019-07" db="EMBL/GenBank/DDBJ databases">
        <title>De Novo Assembly of kiwifruit Actinidia rufa.</title>
        <authorList>
            <person name="Sugita-Konishi S."/>
            <person name="Sato K."/>
            <person name="Mori E."/>
            <person name="Abe Y."/>
            <person name="Kisaki G."/>
            <person name="Hamano K."/>
            <person name="Suezawa K."/>
            <person name="Otani M."/>
            <person name="Fukuda T."/>
            <person name="Manabe T."/>
            <person name="Gomi K."/>
            <person name="Tabuchi M."/>
            <person name="Akimitsu K."/>
            <person name="Kataoka I."/>
        </authorList>
    </citation>
    <scope>NUCLEOTIDE SEQUENCE [LARGE SCALE GENOMIC DNA]</scope>
    <source>
        <strain evidence="3">cv. Fuchu</strain>
    </source>
</reference>
<dbReference type="EMBL" id="BJWL01000020">
    <property type="protein sequence ID" value="GFZ08784.1"/>
    <property type="molecule type" value="Genomic_DNA"/>
</dbReference>
<accession>A0A7J0GDD6</accession>
<feature type="region of interest" description="Disordered" evidence="1">
    <location>
        <begin position="230"/>
        <end position="250"/>
    </location>
</feature>
<organism evidence="2 3">
    <name type="scientific">Actinidia rufa</name>
    <dbReference type="NCBI Taxonomy" id="165716"/>
    <lineage>
        <taxon>Eukaryota</taxon>
        <taxon>Viridiplantae</taxon>
        <taxon>Streptophyta</taxon>
        <taxon>Embryophyta</taxon>
        <taxon>Tracheophyta</taxon>
        <taxon>Spermatophyta</taxon>
        <taxon>Magnoliopsida</taxon>
        <taxon>eudicotyledons</taxon>
        <taxon>Gunneridae</taxon>
        <taxon>Pentapetalae</taxon>
        <taxon>asterids</taxon>
        <taxon>Ericales</taxon>
        <taxon>Actinidiaceae</taxon>
        <taxon>Actinidia</taxon>
    </lineage>
</organism>
<evidence type="ECO:0000313" key="3">
    <source>
        <dbReference type="Proteomes" id="UP000585474"/>
    </source>
</evidence>
<gene>
    <name evidence="2" type="ORF">Acr_20g0005920</name>
</gene>
<sequence>MMEQIRIVSENMANMQQTQQIFMETLLAMQYHLNSIPVGPPSSRQGMETTRGGSQGGTVNEEGIPLSSASSFDLRPPYPLEKANIPYLEGACGPKFKSVSVSVPSWEDLVKMFHDKIFYMEERPTTLHLMRVTQRSSKDILHYVKCFREKDVDVQGPVGENQLVKMCFEGTQPQYKVHLVNHTFDDFSRLCTVARNLSETVRLTPQAPPPLPKYNSWRQSPRRGATAYVAKGSSGNSWQNENKKFDEPPPLPMTVKKAKVLLDAWVEDGKIFLPEVTKRTDEIQLCLLWPPTRECWALQSLDEGKHHACMLSRYEEQEEPSVVEIADQPLINCAYPNERRTKAL</sequence>
<name>A0A7J0GDD6_9ERIC</name>
<feature type="region of interest" description="Disordered" evidence="1">
    <location>
        <begin position="39"/>
        <end position="72"/>
    </location>
</feature>